<feature type="compositionally biased region" description="Basic and acidic residues" evidence="1">
    <location>
        <begin position="99"/>
        <end position="118"/>
    </location>
</feature>
<evidence type="ECO:0000256" key="1">
    <source>
        <dbReference type="SAM" id="MobiDB-lite"/>
    </source>
</evidence>
<reference evidence="2 3" key="1">
    <citation type="submission" date="2019-05" db="EMBL/GenBank/DDBJ databases">
        <title>Another draft genome of Portunus trituberculatus and its Hox gene families provides insights of decapod evolution.</title>
        <authorList>
            <person name="Jeong J.-H."/>
            <person name="Song I."/>
            <person name="Kim S."/>
            <person name="Choi T."/>
            <person name="Kim D."/>
            <person name="Ryu S."/>
            <person name="Kim W."/>
        </authorList>
    </citation>
    <scope>NUCLEOTIDE SEQUENCE [LARGE SCALE GENOMIC DNA]</scope>
    <source>
        <tissue evidence="2">Muscle</tissue>
    </source>
</reference>
<evidence type="ECO:0000313" key="2">
    <source>
        <dbReference type="EMBL" id="MPC43408.1"/>
    </source>
</evidence>
<evidence type="ECO:0000313" key="3">
    <source>
        <dbReference type="Proteomes" id="UP000324222"/>
    </source>
</evidence>
<dbReference type="EMBL" id="VSRR010005817">
    <property type="protein sequence ID" value="MPC43408.1"/>
    <property type="molecule type" value="Genomic_DNA"/>
</dbReference>
<protein>
    <submittedName>
        <fullName evidence="2">Uncharacterized protein</fullName>
    </submittedName>
</protein>
<sequence length="138" mass="15387">MVSSVVTTISTIPFTTTTTTITTTTINTTNNNNSTRSIYHTSLPCHPLLRPPLHHHNTTDNKDWSPHSCTTPPFAPHITTVSTAGHKMHTILMHAHTHARENNHSHGDEDNTERHNTDQRNTTVCIAAPPTATHRRKH</sequence>
<dbReference type="AlphaFoldDB" id="A0A5B7FEC5"/>
<dbReference type="Proteomes" id="UP000324222">
    <property type="component" value="Unassembled WGS sequence"/>
</dbReference>
<feature type="region of interest" description="Disordered" evidence="1">
    <location>
        <begin position="99"/>
        <end position="138"/>
    </location>
</feature>
<proteinExistence type="predicted"/>
<comment type="caution">
    <text evidence="2">The sequence shown here is derived from an EMBL/GenBank/DDBJ whole genome shotgun (WGS) entry which is preliminary data.</text>
</comment>
<keyword evidence="3" id="KW-1185">Reference proteome</keyword>
<accession>A0A5B7FEC5</accession>
<organism evidence="2 3">
    <name type="scientific">Portunus trituberculatus</name>
    <name type="common">Swimming crab</name>
    <name type="synonym">Neptunus trituberculatus</name>
    <dbReference type="NCBI Taxonomy" id="210409"/>
    <lineage>
        <taxon>Eukaryota</taxon>
        <taxon>Metazoa</taxon>
        <taxon>Ecdysozoa</taxon>
        <taxon>Arthropoda</taxon>
        <taxon>Crustacea</taxon>
        <taxon>Multicrustacea</taxon>
        <taxon>Malacostraca</taxon>
        <taxon>Eumalacostraca</taxon>
        <taxon>Eucarida</taxon>
        <taxon>Decapoda</taxon>
        <taxon>Pleocyemata</taxon>
        <taxon>Brachyura</taxon>
        <taxon>Eubrachyura</taxon>
        <taxon>Portunoidea</taxon>
        <taxon>Portunidae</taxon>
        <taxon>Portuninae</taxon>
        <taxon>Portunus</taxon>
    </lineage>
</organism>
<name>A0A5B7FEC5_PORTR</name>
<gene>
    <name evidence="2" type="ORF">E2C01_037054</name>
</gene>